<reference evidence="4" key="1">
    <citation type="submission" date="2020-08" db="EMBL/GenBank/DDBJ databases">
        <title>Genome public.</title>
        <authorList>
            <person name="Liu C."/>
            <person name="Sun Q."/>
        </authorList>
    </citation>
    <scope>NUCLEOTIDE SEQUENCE</scope>
    <source>
        <strain evidence="4">NSJ-32</strain>
    </source>
</reference>
<dbReference type="GO" id="GO:0046872">
    <property type="term" value="F:metal ion binding"/>
    <property type="evidence" value="ECO:0007669"/>
    <property type="project" value="UniProtKB-KW"/>
</dbReference>
<dbReference type="PANTHER" id="PTHR31302:SF31">
    <property type="entry name" value="PHOSPHODIESTERASE YAEI"/>
    <property type="match status" value="1"/>
</dbReference>
<name>A0A926I3D0_9FIRM</name>
<dbReference type="GO" id="GO:0008758">
    <property type="term" value="F:UDP-2,3-diacylglucosamine hydrolase activity"/>
    <property type="evidence" value="ECO:0007669"/>
    <property type="project" value="TreeGrafter"/>
</dbReference>
<gene>
    <name evidence="4" type="ORF">H8730_16880</name>
</gene>
<dbReference type="InterPro" id="IPR051158">
    <property type="entry name" value="Metallophosphoesterase_sf"/>
</dbReference>
<accession>A0A926I3D0</accession>
<keyword evidence="2" id="KW-0378">Hydrolase</keyword>
<dbReference type="PANTHER" id="PTHR31302">
    <property type="entry name" value="TRANSMEMBRANE PROTEIN WITH METALLOPHOSPHOESTERASE DOMAIN-RELATED"/>
    <property type="match status" value="1"/>
</dbReference>
<comment type="caution">
    <text evidence="4">The sequence shown here is derived from an EMBL/GenBank/DDBJ whole genome shotgun (WGS) entry which is preliminary data.</text>
</comment>
<keyword evidence="5" id="KW-1185">Reference proteome</keyword>
<organism evidence="4 5">
    <name type="scientific">Bianquea renquensis</name>
    <dbReference type="NCBI Taxonomy" id="2763661"/>
    <lineage>
        <taxon>Bacteria</taxon>
        <taxon>Bacillati</taxon>
        <taxon>Bacillota</taxon>
        <taxon>Clostridia</taxon>
        <taxon>Eubacteriales</taxon>
        <taxon>Bianqueaceae</taxon>
        <taxon>Bianquea</taxon>
    </lineage>
</organism>
<dbReference type="Pfam" id="PF00149">
    <property type="entry name" value="Metallophos"/>
    <property type="match status" value="1"/>
</dbReference>
<evidence type="ECO:0000256" key="2">
    <source>
        <dbReference type="ARBA" id="ARBA00022801"/>
    </source>
</evidence>
<proteinExistence type="predicted"/>
<dbReference type="Proteomes" id="UP000657006">
    <property type="component" value="Unassembled WGS sequence"/>
</dbReference>
<protein>
    <submittedName>
        <fullName evidence="4">Metallophosphoesterase</fullName>
    </submittedName>
</protein>
<dbReference type="EMBL" id="JACRSQ010000056">
    <property type="protein sequence ID" value="MBC8545210.1"/>
    <property type="molecule type" value="Genomic_DNA"/>
</dbReference>
<keyword evidence="1" id="KW-0479">Metal-binding</keyword>
<evidence type="ECO:0000313" key="4">
    <source>
        <dbReference type="EMBL" id="MBC8545210.1"/>
    </source>
</evidence>
<evidence type="ECO:0000259" key="3">
    <source>
        <dbReference type="Pfam" id="PF00149"/>
    </source>
</evidence>
<dbReference type="InterPro" id="IPR029052">
    <property type="entry name" value="Metallo-depent_PP-like"/>
</dbReference>
<evidence type="ECO:0000256" key="1">
    <source>
        <dbReference type="ARBA" id="ARBA00022723"/>
    </source>
</evidence>
<sequence>MNIKLILWPATRAVREIATRLISLWNRLPGAGTLETDAYALTSQKLPAAFHGLRIVQLTDLHGRSFGEKQKTLLDYVSHLHPDIVVLTGDLIAEKYDGQERKAVQDLLQGLAQRYPVYAILGNHESRSRKKNAVIADCEKAGIVLLRNKGAYLWRRGVCIGLAGMETVNPSPADTALSTKIEEHAALQETLSRYQHEKKPAFQILLAHKPELLQTYAEYGVDLILAGHAHGGLMKIPFSGGKCVLAPGQGFFPRYTHGIYQEKNTLMVLGRGLGGPRIGIRPEVVCIDLYAEKKAKG</sequence>
<dbReference type="InterPro" id="IPR004843">
    <property type="entry name" value="Calcineurin-like_PHP"/>
</dbReference>
<feature type="domain" description="Calcineurin-like phosphoesterase" evidence="3">
    <location>
        <begin position="53"/>
        <end position="231"/>
    </location>
</feature>
<dbReference type="Gene3D" id="3.60.21.10">
    <property type="match status" value="1"/>
</dbReference>
<dbReference type="RefSeq" id="WP_177719124.1">
    <property type="nucleotide sequence ID" value="NZ_JACRSQ010000056.1"/>
</dbReference>
<dbReference type="GO" id="GO:0009245">
    <property type="term" value="P:lipid A biosynthetic process"/>
    <property type="evidence" value="ECO:0007669"/>
    <property type="project" value="TreeGrafter"/>
</dbReference>
<dbReference type="SUPFAM" id="SSF56300">
    <property type="entry name" value="Metallo-dependent phosphatases"/>
    <property type="match status" value="1"/>
</dbReference>
<evidence type="ECO:0000313" key="5">
    <source>
        <dbReference type="Proteomes" id="UP000657006"/>
    </source>
</evidence>
<dbReference type="AlphaFoldDB" id="A0A926I3D0"/>
<dbReference type="GO" id="GO:0016020">
    <property type="term" value="C:membrane"/>
    <property type="evidence" value="ECO:0007669"/>
    <property type="project" value="GOC"/>
</dbReference>